<sequence>MGGGGVMRAAVKVVGTGVANAGIRRGISGGTPPVEQSMRNASIPVSAIMSSKASGGDVAAGMQRPAWEVDEWELAGGVEEEMVVDSAEPVARVVFWGAPPSLQEAKAATCELKDALQKVYLSSPNLGTGSSLGGSQLSGHQLTNSDILETKDCISYDPNRAPVPKYAMQAFSLLNESPKIQTVVAALASDPNVWNAVWENEALQELLQSQNANKEYVADNESVGDTDSLDAAVSSKKLTELSDDESETGNSQTGLRDVINNVKLTVVDMVTNVSAYFKKIFSFSSAEHTPDAADENAGSSTSEKTMGASLMALAVMVIMVVLLRRP</sequence>
<evidence type="ECO:0000256" key="1">
    <source>
        <dbReference type="SAM" id="Phobius"/>
    </source>
</evidence>
<name>A0A8X7YSN0_POPTO</name>
<dbReference type="PANTHER" id="PTHR33625">
    <property type="entry name" value="OS08G0179900 PROTEIN"/>
    <property type="match status" value="1"/>
</dbReference>
<evidence type="ECO:0000313" key="2">
    <source>
        <dbReference type="EMBL" id="KAG6756539.1"/>
    </source>
</evidence>
<keyword evidence="1" id="KW-0472">Membrane</keyword>
<dbReference type="PANTHER" id="PTHR33625:SF4">
    <property type="entry name" value="OS08G0179900 PROTEIN"/>
    <property type="match status" value="1"/>
</dbReference>
<dbReference type="AlphaFoldDB" id="A0A8X7YSN0"/>
<accession>A0A8X7YSN0</accession>
<comment type="caution">
    <text evidence="2">The sequence shown here is derived from an EMBL/GenBank/DDBJ whole genome shotgun (WGS) entry which is preliminary data.</text>
</comment>
<protein>
    <submittedName>
        <fullName evidence="2">Uncharacterized protein</fullName>
    </submittedName>
</protein>
<dbReference type="Proteomes" id="UP000886885">
    <property type="component" value="Chromosome 11A"/>
</dbReference>
<feature type="transmembrane region" description="Helical" evidence="1">
    <location>
        <begin position="306"/>
        <end position="323"/>
    </location>
</feature>
<dbReference type="EMBL" id="JAAWWB010000021">
    <property type="protein sequence ID" value="KAG6756539.1"/>
    <property type="molecule type" value="Genomic_DNA"/>
</dbReference>
<keyword evidence="1" id="KW-0812">Transmembrane</keyword>
<dbReference type="OrthoDB" id="659599at2759"/>
<keyword evidence="1" id="KW-1133">Transmembrane helix</keyword>
<keyword evidence="3" id="KW-1185">Reference proteome</keyword>
<gene>
    <name evidence="2" type="ORF">POTOM_039969</name>
</gene>
<proteinExistence type="predicted"/>
<evidence type="ECO:0000313" key="3">
    <source>
        <dbReference type="Proteomes" id="UP000886885"/>
    </source>
</evidence>
<organism evidence="2 3">
    <name type="scientific">Populus tomentosa</name>
    <name type="common">Chinese white poplar</name>
    <dbReference type="NCBI Taxonomy" id="118781"/>
    <lineage>
        <taxon>Eukaryota</taxon>
        <taxon>Viridiplantae</taxon>
        <taxon>Streptophyta</taxon>
        <taxon>Embryophyta</taxon>
        <taxon>Tracheophyta</taxon>
        <taxon>Spermatophyta</taxon>
        <taxon>Magnoliopsida</taxon>
        <taxon>eudicotyledons</taxon>
        <taxon>Gunneridae</taxon>
        <taxon>Pentapetalae</taxon>
        <taxon>rosids</taxon>
        <taxon>fabids</taxon>
        <taxon>Malpighiales</taxon>
        <taxon>Salicaceae</taxon>
        <taxon>Saliceae</taxon>
        <taxon>Populus</taxon>
    </lineage>
</organism>
<reference evidence="2" key="1">
    <citation type="journal article" date="2020" name="bioRxiv">
        <title>Hybrid origin of Populus tomentosa Carr. identified through genome sequencing and phylogenomic analysis.</title>
        <authorList>
            <person name="An X."/>
            <person name="Gao K."/>
            <person name="Chen Z."/>
            <person name="Li J."/>
            <person name="Yang X."/>
            <person name="Yang X."/>
            <person name="Zhou J."/>
            <person name="Guo T."/>
            <person name="Zhao T."/>
            <person name="Huang S."/>
            <person name="Miao D."/>
            <person name="Khan W.U."/>
            <person name="Rao P."/>
            <person name="Ye M."/>
            <person name="Lei B."/>
            <person name="Liao W."/>
            <person name="Wang J."/>
            <person name="Ji L."/>
            <person name="Li Y."/>
            <person name="Guo B."/>
            <person name="Mustafa N.S."/>
            <person name="Li S."/>
            <person name="Yun Q."/>
            <person name="Keller S.R."/>
            <person name="Mao J."/>
            <person name="Zhang R."/>
            <person name="Strauss S.H."/>
        </authorList>
    </citation>
    <scope>NUCLEOTIDE SEQUENCE</scope>
    <source>
        <strain evidence="2">GM15</strain>
        <tissue evidence="2">Leaf</tissue>
    </source>
</reference>